<evidence type="ECO:0000256" key="1">
    <source>
        <dbReference type="SAM" id="MobiDB-lite"/>
    </source>
</evidence>
<accession>A0A3B0BZJ8</accession>
<feature type="chain" id="PRO_5017485843" description="Porin" evidence="2">
    <location>
        <begin position="24"/>
        <end position="439"/>
    </location>
</feature>
<keyword evidence="4" id="KW-1185">Reference proteome</keyword>
<protein>
    <recommendedName>
        <fullName evidence="5">Porin</fullName>
    </recommendedName>
</protein>
<comment type="caution">
    <text evidence="3">The sequence shown here is derived from an EMBL/GenBank/DDBJ whole genome shotgun (WGS) entry which is preliminary data.</text>
</comment>
<keyword evidence="2" id="KW-0732">Signal</keyword>
<evidence type="ECO:0000313" key="4">
    <source>
        <dbReference type="Proteomes" id="UP000270343"/>
    </source>
</evidence>
<evidence type="ECO:0000313" key="3">
    <source>
        <dbReference type="EMBL" id="RKN77668.1"/>
    </source>
</evidence>
<dbReference type="OrthoDB" id="4315611at2"/>
<dbReference type="EMBL" id="RBAM01000001">
    <property type="protein sequence ID" value="RKN77668.1"/>
    <property type="molecule type" value="Genomic_DNA"/>
</dbReference>
<organism evidence="3 4">
    <name type="scientific">Streptomyces klenkii</name>
    <dbReference type="NCBI Taxonomy" id="1420899"/>
    <lineage>
        <taxon>Bacteria</taxon>
        <taxon>Bacillati</taxon>
        <taxon>Actinomycetota</taxon>
        <taxon>Actinomycetes</taxon>
        <taxon>Kitasatosporales</taxon>
        <taxon>Streptomycetaceae</taxon>
        <taxon>Streptomyces</taxon>
    </lineage>
</organism>
<dbReference type="Proteomes" id="UP000270343">
    <property type="component" value="Unassembled WGS sequence"/>
</dbReference>
<dbReference type="RefSeq" id="WP_120753284.1">
    <property type="nucleotide sequence ID" value="NZ_RBAM01000001.1"/>
</dbReference>
<reference evidence="3 4" key="1">
    <citation type="journal article" date="2015" name="Antonie Van Leeuwenhoek">
        <title>Streptomyces klenkii sp. nov., isolated from deep marine sediment.</title>
        <authorList>
            <person name="Veyisoglu A."/>
            <person name="Sahin N."/>
        </authorList>
    </citation>
    <scope>NUCLEOTIDE SEQUENCE [LARGE SCALE GENOMIC DNA]</scope>
    <source>
        <strain evidence="3 4">KCTC 29202</strain>
    </source>
</reference>
<evidence type="ECO:0008006" key="5">
    <source>
        <dbReference type="Google" id="ProtNLM"/>
    </source>
</evidence>
<proteinExistence type="predicted"/>
<dbReference type="AlphaFoldDB" id="A0A3B0BZJ8"/>
<feature type="region of interest" description="Disordered" evidence="1">
    <location>
        <begin position="171"/>
        <end position="190"/>
    </location>
</feature>
<feature type="signal peptide" evidence="2">
    <location>
        <begin position="1"/>
        <end position="23"/>
    </location>
</feature>
<evidence type="ECO:0000256" key="2">
    <source>
        <dbReference type="SAM" id="SignalP"/>
    </source>
</evidence>
<name>A0A3B0BZJ8_9ACTN</name>
<sequence>MKFSLYVVAVPLALLGTVVPASASFAAGPAGADGGAGGTAPPVLRLTDGPADKAAVAVTRPSPDGSVATVPVGDARLTARGPSGGLVLAPARSPAGNGPGDLAQVHAGDVVAGPTTQDTPHGVLVKVAAVHANGDGSIAVDTVPATLADALGDAEVDATVPLTPGDLKAKPLTSGGKVTAGAGPQGRGVRLNVDVPVPDGVEPTEGHASALSASLDLSPEFLFSYERAHWYGVQPSRARIGMAADYQYGVKVHAKSSASYATGHKPLRIPAAEVNVDKTVWLGPVPIVLSLKVDYFYDVSADGTIAVDAEEHTDGRLEIGARYDAGEGWSALSGPEPVSTATPALITGSATAKGGVGSHAQVGLYGSVGVAADAEPYLKATATAQNTPQGASASWGLYAGLKVNGSFFARLDIFGTRVLDKDWELPPLRYEHKLAGSDV</sequence>
<gene>
    <name evidence="3" type="ORF">D7231_02905</name>
</gene>